<evidence type="ECO:0000313" key="3">
    <source>
        <dbReference type="Proteomes" id="UP000027154"/>
    </source>
</evidence>
<keyword evidence="1" id="KW-0812">Transmembrane</keyword>
<evidence type="ECO:0000256" key="1">
    <source>
        <dbReference type="SAM" id="Phobius"/>
    </source>
</evidence>
<proteinExistence type="predicted"/>
<dbReference type="RefSeq" id="WP_033030050.1">
    <property type="nucleotide sequence ID" value="NZ_JJNZ01000035.1"/>
</dbReference>
<dbReference type="Proteomes" id="UP000027154">
    <property type="component" value="Unassembled WGS sequence"/>
</dbReference>
<organism evidence="2 3">
    <name type="scientific">Pseudoalteromonas fuliginea</name>
    <dbReference type="NCBI Taxonomy" id="1872678"/>
    <lineage>
        <taxon>Bacteria</taxon>
        <taxon>Pseudomonadati</taxon>
        <taxon>Pseudomonadota</taxon>
        <taxon>Gammaproteobacteria</taxon>
        <taxon>Alteromonadales</taxon>
        <taxon>Pseudoalteromonadaceae</taxon>
        <taxon>Pseudoalteromonas</taxon>
    </lineage>
</organism>
<protein>
    <submittedName>
        <fullName evidence="2">Uncharacterized protein</fullName>
    </submittedName>
</protein>
<name>A0ABD3Y8Y1_9GAMM</name>
<sequence>MSDFFQNTKIIAALITAATALIIASTGAFAFFYRSRRDDKRNAKKVLFLLLEVRHAIKLKTLPIDEVAKEYCDYAAKKLSSFTPEESSISIDNFDLRSIEKQLSEQLASIEESLTDSVIPALNDKLTDLAEDNPILAFKIRGRDNFLKLFETSKTQITNLAIPNTGLPTDIEKALFERIAKIMLSRVAKESNQHIDDAIYEIAKYCGRSQLKKWQKLKKETASEHGFDFTQLDELFESCRLAIIELEKEVLEI</sequence>
<feature type="transmembrane region" description="Helical" evidence="1">
    <location>
        <begin position="12"/>
        <end position="33"/>
    </location>
</feature>
<keyword evidence="1" id="KW-0472">Membrane</keyword>
<comment type="caution">
    <text evidence="2">The sequence shown here is derived from an EMBL/GenBank/DDBJ whole genome shotgun (WGS) entry which is preliminary data.</text>
</comment>
<gene>
    <name evidence="2" type="ORF">DC53_11585</name>
</gene>
<evidence type="ECO:0000313" key="2">
    <source>
        <dbReference type="EMBL" id="KDC50708.1"/>
    </source>
</evidence>
<dbReference type="AlphaFoldDB" id="A0ABD3Y8Y1"/>
<dbReference type="EMBL" id="JJNZ01000035">
    <property type="protein sequence ID" value="KDC50708.1"/>
    <property type="molecule type" value="Genomic_DNA"/>
</dbReference>
<keyword evidence="1" id="KW-1133">Transmembrane helix</keyword>
<reference evidence="2 3" key="1">
    <citation type="submission" date="2014-04" db="EMBL/GenBank/DDBJ databases">
        <title>Pseudoalteromonas galatheae sp. nov., isolated from a deep-sea polychaete near Canal Concepcion, Chile.</title>
        <authorList>
            <person name="Machado H.R."/>
            <person name="Gram L."/>
            <person name="Vynne N.G."/>
        </authorList>
    </citation>
    <scope>NUCLEOTIDE SEQUENCE [LARGE SCALE GENOMIC DNA]</scope>
    <source>
        <strain evidence="2 3">KMM216</strain>
    </source>
</reference>
<accession>A0ABD3Y8Y1</accession>